<dbReference type="GO" id="GO:0052621">
    <property type="term" value="F:diguanylate cyclase activity"/>
    <property type="evidence" value="ECO:0007669"/>
    <property type="project" value="TreeGrafter"/>
</dbReference>
<name>A0A660DZW7_9LACO</name>
<dbReference type="GO" id="GO:0005886">
    <property type="term" value="C:plasma membrane"/>
    <property type="evidence" value="ECO:0007669"/>
    <property type="project" value="TreeGrafter"/>
</dbReference>
<dbReference type="EMBL" id="UYIG01000123">
    <property type="protein sequence ID" value="VDG28750.1"/>
    <property type="molecule type" value="Genomic_DNA"/>
</dbReference>
<feature type="domain" description="GGDEF" evidence="2">
    <location>
        <begin position="242"/>
        <end position="375"/>
    </location>
</feature>
<feature type="transmembrane region" description="Helical" evidence="1">
    <location>
        <begin position="174"/>
        <end position="195"/>
    </location>
</feature>
<dbReference type="PANTHER" id="PTHR45138">
    <property type="entry name" value="REGULATORY COMPONENTS OF SENSORY TRANSDUCTION SYSTEM"/>
    <property type="match status" value="1"/>
</dbReference>
<dbReference type="SMART" id="SM00267">
    <property type="entry name" value="GGDEF"/>
    <property type="match status" value="1"/>
</dbReference>
<dbReference type="CDD" id="cd01949">
    <property type="entry name" value="GGDEF"/>
    <property type="match status" value="1"/>
</dbReference>
<evidence type="ECO:0000256" key="1">
    <source>
        <dbReference type="SAM" id="Phobius"/>
    </source>
</evidence>
<dbReference type="RefSeq" id="WP_130843577.1">
    <property type="nucleotide sequence ID" value="NZ_BJDY01000002.1"/>
</dbReference>
<dbReference type="PROSITE" id="PS50887">
    <property type="entry name" value="GGDEF"/>
    <property type="match status" value="1"/>
</dbReference>
<dbReference type="PANTHER" id="PTHR45138:SF9">
    <property type="entry name" value="DIGUANYLATE CYCLASE DGCM-RELATED"/>
    <property type="match status" value="1"/>
</dbReference>
<dbReference type="Pfam" id="PF00990">
    <property type="entry name" value="GGDEF"/>
    <property type="match status" value="1"/>
</dbReference>
<feature type="transmembrane region" description="Helical" evidence="1">
    <location>
        <begin position="115"/>
        <end position="134"/>
    </location>
</feature>
<dbReference type="InterPro" id="IPR029787">
    <property type="entry name" value="Nucleotide_cyclase"/>
</dbReference>
<reference evidence="3 4" key="1">
    <citation type="submission" date="2018-11" db="EMBL/GenBank/DDBJ databases">
        <authorList>
            <person name="Wuyts S."/>
        </authorList>
    </citation>
    <scope>NUCLEOTIDE SEQUENCE [LARGE SCALE GENOMIC DNA]</scope>
    <source>
        <strain evidence="3">Lactobacillus mudanjiangensis AMBF249</strain>
    </source>
</reference>
<feature type="transmembrane region" description="Helical" evidence="1">
    <location>
        <begin position="51"/>
        <end position="70"/>
    </location>
</feature>
<gene>
    <name evidence="3" type="ORF">MUDAN_MDHGFNIF_03156</name>
</gene>
<dbReference type="Proteomes" id="UP000289996">
    <property type="component" value="Unassembled WGS sequence"/>
</dbReference>
<evidence type="ECO:0000313" key="4">
    <source>
        <dbReference type="Proteomes" id="UP000289996"/>
    </source>
</evidence>
<dbReference type="InterPro" id="IPR043128">
    <property type="entry name" value="Rev_trsase/Diguanyl_cyclase"/>
</dbReference>
<dbReference type="InterPro" id="IPR000160">
    <property type="entry name" value="GGDEF_dom"/>
</dbReference>
<keyword evidence="1" id="KW-1133">Transmembrane helix</keyword>
<accession>A0A660DZW7</accession>
<feature type="transmembrane region" description="Helical" evidence="1">
    <location>
        <begin position="12"/>
        <end position="36"/>
    </location>
</feature>
<dbReference type="InterPro" id="IPR050469">
    <property type="entry name" value="Diguanylate_Cyclase"/>
</dbReference>
<evidence type="ECO:0000259" key="2">
    <source>
        <dbReference type="PROSITE" id="PS50887"/>
    </source>
</evidence>
<dbReference type="GO" id="GO:1902201">
    <property type="term" value="P:negative regulation of bacterial-type flagellum-dependent cell motility"/>
    <property type="evidence" value="ECO:0007669"/>
    <property type="project" value="TreeGrafter"/>
</dbReference>
<dbReference type="OrthoDB" id="9759607at2"/>
<evidence type="ECO:0000313" key="3">
    <source>
        <dbReference type="EMBL" id="VDG28750.1"/>
    </source>
</evidence>
<feature type="transmembrane region" description="Helical" evidence="1">
    <location>
        <begin position="82"/>
        <end position="109"/>
    </location>
</feature>
<dbReference type="GO" id="GO:0043709">
    <property type="term" value="P:cell adhesion involved in single-species biofilm formation"/>
    <property type="evidence" value="ECO:0007669"/>
    <property type="project" value="TreeGrafter"/>
</dbReference>
<keyword evidence="1" id="KW-0472">Membrane</keyword>
<dbReference type="AlphaFoldDB" id="A0A660DZW7"/>
<dbReference type="SUPFAM" id="SSF55073">
    <property type="entry name" value="Nucleotide cyclase"/>
    <property type="match status" value="1"/>
</dbReference>
<dbReference type="NCBIfam" id="TIGR00254">
    <property type="entry name" value="GGDEF"/>
    <property type="match status" value="1"/>
</dbReference>
<sequence length="375" mass="43696">MTWTSWQISPFVTSMFFILGMLALYWLTFNGLSYLIRTRHLKISIDTANNWYGVIYMIVFVFGIQLLVIGNKDSWQFMNFQLTAMIFCAYFLNIRVPYYTFFPIVIVYMLFNESIGYWESWGQAITLALFFFTLNTIRTKFQDSRWVFAIYIAVGALFGGWLWCWMQLKFNLSWRSITLEWLYLMSFECLLYAYVSMLSQDSESKLQLAKFASHDALTQTENFAAYTGAVQALFTKSQHQHQPLSMMMFDIDHFKIFNDTYGHLAGDRVLQQVAMVVQTVINENDPAIKLYRTGGEEFNILFPGYTVADTQSVVTQIFLAINHQEILFGDHQLEISISVGVSDLTVSDATPLDFYNRVDKKLYQSKRNGRMQITY</sequence>
<protein>
    <submittedName>
        <fullName evidence="3">GGDEF domain-containing protein [Lactobacillus sp.]</fullName>
    </submittedName>
</protein>
<feature type="transmembrane region" description="Helical" evidence="1">
    <location>
        <begin position="146"/>
        <end position="168"/>
    </location>
</feature>
<proteinExistence type="predicted"/>
<dbReference type="Gene3D" id="3.30.70.270">
    <property type="match status" value="1"/>
</dbReference>
<keyword evidence="4" id="KW-1185">Reference proteome</keyword>
<organism evidence="3 4">
    <name type="scientific">Lactiplantibacillus mudanjiangensis</name>
    <dbReference type="NCBI Taxonomy" id="1296538"/>
    <lineage>
        <taxon>Bacteria</taxon>
        <taxon>Bacillati</taxon>
        <taxon>Bacillota</taxon>
        <taxon>Bacilli</taxon>
        <taxon>Lactobacillales</taxon>
        <taxon>Lactobacillaceae</taxon>
        <taxon>Lactiplantibacillus</taxon>
    </lineage>
</organism>
<keyword evidence="1" id="KW-0812">Transmembrane</keyword>